<evidence type="ECO:0000313" key="13">
    <source>
        <dbReference type="Proteomes" id="UP000176241"/>
    </source>
</evidence>
<evidence type="ECO:0000256" key="4">
    <source>
        <dbReference type="ARBA" id="ARBA00022692"/>
    </source>
</evidence>
<evidence type="ECO:0000256" key="1">
    <source>
        <dbReference type="ARBA" id="ARBA00004651"/>
    </source>
</evidence>
<evidence type="ECO:0000256" key="9">
    <source>
        <dbReference type="RuleBase" id="RU003945"/>
    </source>
</evidence>
<keyword evidence="8" id="KW-0143">Chaperone</keyword>
<dbReference type="PANTHER" id="PTHR12428">
    <property type="entry name" value="OXA1"/>
    <property type="match status" value="1"/>
</dbReference>
<organism evidence="12 13">
    <name type="scientific">Candidatus Buchananbacteria bacterium RIFCSPHIGHO2_01_FULL_39_8</name>
    <dbReference type="NCBI Taxonomy" id="1797533"/>
    <lineage>
        <taxon>Bacteria</taxon>
        <taxon>Candidatus Buchananiibacteriota</taxon>
    </lineage>
</organism>
<accession>A0A1G1XUL2</accession>
<keyword evidence="3" id="KW-1003">Cell membrane</keyword>
<dbReference type="GO" id="GO:0051205">
    <property type="term" value="P:protein insertion into membrane"/>
    <property type="evidence" value="ECO:0007669"/>
    <property type="project" value="TreeGrafter"/>
</dbReference>
<dbReference type="AlphaFoldDB" id="A0A1G1XUL2"/>
<evidence type="ECO:0000256" key="10">
    <source>
        <dbReference type="SAM" id="Phobius"/>
    </source>
</evidence>
<feature type="domain" description="Membrane insertase YidC/Oxa/ALB C-terminal" evidence="11">
    <location>
        <begin position="29"/>
        <end position="231"/>
    </location>
</feature>
<evidence type="ECO:0000256" key="6">
    <source>
        <dbReference type="ARBA" id="ARBA00022989"/>
    </source>
</evidence>
<evidence type="ECO:0000256" key="3">
    <source>
        <dbReference type="ARBA" id="ARBA00022475"/>
    </source>
</evidence>
<dbReference type="InterPro" id="IPR028055">
    <property type="entry name" value="YidC/Oxa/ALB_C"/>
</dbReference>
<comment type="caution">
    <text evidence="12">The sequence shown here is derived from an EMBL/GenBank/DDBJ whole genome shotgun (WGS) entry which is preliminary data.</text>
</comment>
<dbReference type="NCBIfam" id="TIGR03592">
    <property type="entry name" value="yidC_oxa1_cterm"/>
    <property type="match status" value="1"/>
</dbReference>
<feature type="transmembrane region" description="Helical" evidence="10">
    <location>
        <begin position="7"/>
        <end position="24"/>
    </location>
</feature>
<feature type="transmembrane region" description="Helical" evidence="10">
    <location>
        <begin position="215"/>
        <end position="232"/>
    </location>
</feature>
<dbReference type="PANTHER" id="PTHR12428:SF65">
    <property type="entry name" value="CYTOCHROME C OXIDASE ASSEMBLY PROTEIN COX18, MITOCHONDRIAL"/>
    <property type="match status" value="1"/>
</dbReference>
<feature type="transmembrane region" description="Helical" evidence="10">
    <location>
        <begin position="30"/>
        <end position="47"/>
    </location>
</feature>
<dbReference type="GO" id="GO:0005886">
    <property type="term" value="C:plasma membrane"/>
    <property type="evidence" value="ECO:0007669"/>
    <property type="project" value="UniProtKB-SubCell"/>
</dbReference>
<sequence>MIQLFNTILYQPLLNLLVFFYNVIPGSDMGVAIILLTVVIKLILYPLSAQSIKGQKALQQLQPKIEEMKKKYKDDRERQAKELMQLYKNEHVNPLSSCLPLLIQLPILIAVYQVFITGLKNGSLDLLYPFIKNPGQLNAVAFGFLDLSQPNIVLALLAGAAQFWQAKMLSVKKPAVKSVGAKDENLMAAMNKQMLYFMPLMTVVIGVSLPGGLVLYWFLITLLTALQQVIMFRKNKKNGSNQNPPAVIEGEKVSN</sequence>
<feature type="transmembrane region" description="Helical" evidence="10">
    <location>
        <begin position="98"/>
        <end position="119"/>
    </location>
</feature>
<dbReference type="STRING" id="1797533.A2731_02660"/>
<proteinExistence type="inferred from homology"/>
<keyword evidence="2" id="KW-0813">Transport</keyword>
<keyword evidence="6 10" id="KW-1133">Transmembrane helix</keyword>
<keyword evidence="7 10" id="KW-0472">Membrane</keyword>
<evidence type="ECO:0000259" key="11">
    <source>
        <dbReference type="Pfam" id="PF02096"/>
    </source>
</evidence>
<dbReference type="Proteomes" id="UP000176241">
    <property type="component" value="Unassembled WGS sequence"/>
</dbReference>
<evidence type="ECO:0000256" key="5">
    <source>
        <dbReference type="ARBA" id="ARBA00022927"/>
    </source>
</evidence>
<keyword evidence="4 9" id="KW-0812">Transmembrane</keyword>
<dbReference type="GO" id="GO:0015031">
    <property type="term" value="P:protein transport"/>
    <property type="evidence" value="ECO:0007669"/>
    <property type="project" value="UniProtKB-KW"/>
</dbReference>
<dbReference type="CDD" id="cd20070">
    <property type="entry name" value="5TM_YidC_Alb3"/>
    <property type="match status" value="1"/>
</dbReference>
<evidence type="ECO:0000313" key="12">
    <source>
        <dbReference type="EMBL" id="OGY43296.1"/>
    </source>
</evidence>
<dbReference type="GO" id="GO:0032977">
    <property type="term" value="F:membrane insertase activity"/>
    <property type="evidence" value="ECO:0007669"/>
    <property type="project" value="InterPro"/>
</dbReference>
<evidence type="ECO:0000256" key="2">
    <source>
        <dbReference type="ARBA" id="ARBA00022448"/>
    </source>
</evidence>
<dbReference type="InterPro" id="IPR047196">
    <property type="entry name" value="YidC_ALB_C"/>
</dbReference>
<comment type="similarity">
    <text evidence="9">Belongs to the OXA1/ALB3/YidC family.</text>
</comment>
<dbReference type="InterPro" id="IPR001708">
    <property type="entry name" value="YidC/ALB3/OXA1/COX18"/>
</dbReference>
<comment type="subcellular location">
    <subcellularLocation>
        <location evidence="1">Cell membrane</location>
        <topology evidence="1">Multi-pass membrane protein</topology>
    </subcellularLocation>
    <subcellularLocation>
        <location evidence="9">Membrane</location>
        <topology evidence="9">Multi-pass membrane protein</topology>
    </subcellularLocation>
</comment>
<evidence type="ECO:0000256" key="7">
    <source>
        <dbReference type="ARBA" id="ARBA00023136"/>
    </source>
</evidence>
<dbReference type="Pfam" id="PF02096">
    <property type="entry name" value="60KD_IMP"/>
    <property type="match status" value="1"/>
</dbReference>
<gene>
    <name evidence="12" type="ORF">A2731_02660</name>
</gene>
<reference evidence="12 13" key="1">
    <citation type="journal article" date="2016" name="Nat. Commun.">
        <title>Thousands of microbial genomes shed light on interconnected biogeochemical processes in an aquifer system.</title>
        <authorList>
            <person name="Anantharaman K."/>
            <person name="Brown C.T."/>
            <person name="Hug L.A."/>
            <person name="Sharon I."/>
            <person name="Castelle C.J."/>
            <person name="Probst A.J."/>
            <person name="Thomas B.C."/>
            <person name="Singh A."/>
            <person name="Wilkins M.J."/>
            <person name="Karaoz U."/>
            <person name="Brodie E.L."/>
            <person name="Williams K.H."/>
            <person name="Hubbard S.S."/>
            <person name="Banfield J.F."/>
        </authorList>
    </citation>
    <scope>NUCLEOTIDE SEQUENCE [LARGE SCALE GENOMIC DNA]</scope>
</reference>
<protein>
    <recommendedName>
        <fullName evidence="11">Membrane insertase YidC/Oxa/ALB C-terminal domain-containing protein</fullName>
    </recommendedName>
</protein>
<evidence type="ECO:0000256" key="8">
    <source>
        <dbReference type="ARBA" id="ARBA00023186"/>
    </source>
</evidence>
<name>A0A1G1XUL2_9BACT</name>
<dbReference type="EMBL" id="MHIC01000051">
    <property type="protein sequence ID" value="OGY43296.1"/>
    <property type="molecule type" value="Genomic_DNA"/>
</dbReference>
<keyword evidence="5" id="KW-0653">Protein transport</keyword>